<keyword evidence="9" id="KW-1133">Transmembrane helix</keyword>
<keyword evidence="5 12" id="KW-0378">Hydrolase</keyword>
<keyword evidence="7" id="KW-0482">Metalloprotease</keyword>
<dbReference type="GO" id="GO:0046872">
    <property type="term" value="F:metal ion binding"/>
    <property type="evidence" value="ECO:0007669"/>
    <property type="project" value="UniProtKB-KW"/>
</dbReference>
<dbReference type="GO" id="GO:0004222">
    <property type="term" value="F:metalloendopeptidase activity"/>
    <property type="evidence" value="ECO:0007669"/>
    <property type="project" value="TreeGrafter"/>
</dbReference>
<keyword evidence="13" id="KW-1185">Reference proteome</keyword>
<evidence type="ECO:0000259" key="11">
    <source>
        <dbReference type="Pfam" id="PF19425"/>
    </source>
</evidence>
<dbReference type="GO" id="GO:0030313">
    <property type="term" value="C:cell envelope"/>
    <property type="evidence" value="ECO:0007669"/>
    <property type="project" value="UniProtKB-SubCell"/>
</dbReference>
<evidence type="ECO:0000256" key="1">
    <source>
        <dbReference type="ARBA" id="ARBA00001947"/>
    </source>
</evidence>
<dbReference type="InterPro" id="IPR050570">
    <property type="entry name" value="Cell_wall_metabolism_enzyme"/>
</dbReference>
<dbReference type="Gene3D" id="2.70.70.10">
    <property type="entry name" value="Glucose Permease (Domain IIA)"/>
    <property type="match status" value="1"/>
</dbReference>
<keyword evidence="6" id="KW-0862">Zinc</keyword>
<dbReference type="InterPro" id="IPR045834">
    <property type="entry name" value="Csd3_N2"/>
</dbReference>
<dbReference type="Proteomes" id="UP000246145">
    <property type="component" value="Unassembled WGS sequence"/>
</dbReference>
<evidence type="ECO:0000256" key="5">
    <source>
        <dbReference type="ARBA" id="ARBA00022801"/>
    </source>
</evidence>
<comment type="caution">
    <text evidence="12">The sequence shown here is derived from an EMBL/GenBank/DDBJ whole genome shotgun (WGS) entry which is preliminary data.</text>
</comment>
<evidence type="ECO:0000256" key="3">
    <source>
        <dbReference type="ARBA" id="ARBA00022670"/>
    </source>
</evidence>
<evidence type="ECO:0000256" key="9">
    <source>
        <dbReference type="SAM" id="Phobius"/>
    </source>
</evidence>
<feature type="domain" description="Csd3-like second N-terminal" evidence="11">
    <location>
        <begin position="185"/>
        <end position="304"/>
    </location>
</feature>
<keyword evidence="3" id="KW-0645">Protease</keyword>
<evidence type="ECO:0000256" key="4">
    <source>
        <dbReference type="ARBA" id="ARBA00022723"/>
    </source>
</evidence>
<dbReference type="PANTHER" id="PTHR21666">
    <property type="entry name" value="PEPTIDASE-RELATED"/>
    <property type="match status" value="1"/>
</dbReference>
<dbReference type="OrthoDB" id="9815245at2"/>
<evidence type="ECO:0000256" key="2">
    <source>
        <dbReference type="ARBA" id="ARBA00004196"/>
    </source>
</evidence>
<evidence type="ECO:0000259" key="10">
    <source>
        <dbReference type="Pfam" id="PF01551"/>
    </source>
</evidence>
<evidence type="ECO:0000313" key="13">
    <source>
        <dbReference type="Proteomes" id="UP000246145"/>
    </source>
</evidence>
<dbReference type="RefSeq" id="WP_017525749.1">
    <property type="nucleotide sequence ID" value="NZ_JACCEX010000001.1"/>
</dbReference>
<organism evidence="12 13">
    <name type="scientific">Pusillimonas noertemannii</name>
    <dbReference type="NCBI Taxonomy" id="305977"/>
    <lineage>
        <taxon>Bacteria</taxon>
        <taxon>Pseudomonadati</taxon>
        <taxon>Pseudomonadota</taxon>
        <taxon>Betaproteobacteria</taxon>
        <taxon>Burkholderiales</taxon>
        <taxon>Alcaligenaceae</taxon>
        <taxon>Pusillimonas</taxon>
    </lineage>
</organism>
<proteinExistence type="predicted"/>
<accession>A0A2U1CQM7</accession>
<name>A0A2U1CQM7_9BURK</name>
<dbReference type="SUPFAM" id="SSF51261">
    <property type="entry name" value="Duplicated hybrid motif"/>
    <property type="match status" value="1"/>
</dbReference>
<dbReference type="Pfam" id="PF01551">
    <property type="entry name" value="Peptidase_M23"/>
    <property type="match status" value="1"/>
</dbReference>
<dbReference type="STRING" id="1231391.GCA_000308195_03395"/>
<gene>
    <name evidence="12" type="ORF">C7440_0575</name>
</gene>
<dbReference type="EMBL" id="QEKO01000001">
    <property type="protein sequence ID" value="PVY68186.1"/>
    <property type="molecule type" value="Genomic_DNA"/>
</dbReference>
<dbReference type="GO" id="GO:0006508">
    <property type="term" value="P:proteolysis"/>
    <property type="evidence" value="ECO:0007669"/>
    <property type="project" value="UniProtKB-KW"/>
</dbReference>
<dbReference type="Pfam" id="PF19425">
    <property type="entry name" value="Csd3_N2"/>
    <property type="match status" value="1"/>
</dbReference>
<protein>
    <submittedName>
        <fullName evidence="12">Murein DD-endopeptidase MepM/ murein hydrolase activator NlpD</fullName>
    </submittedName>
</protein>
<feature type="transmembrane region" description="Helical" evidence="9">
    <location>
        <begin position="25"/>
        <end position="47"/>
    </location>
</feature>
<dbReference type="InterPro" id="IPR011055">
    <property type="entry name" value="Dup_hybrid_motif"/>
</dbReference>
<comment type="subcellular location">
    <subcellularLocation>
        <location evidence="2">Cell envelope</location>
    </subcellularLocation>
</comment>
<keyword evidence="9" id="KW-0812">Transmembrane</keyword>
<dbReference type="InterPro" id="IPR016047">
    <property type="entry name" value="M23ase_b-sheet_dom"/>
</dbReference>
<feature type="region of interest" description="Disordered" evidence="8">
    <location>
        <begin position="1"/>
        <end position="20"/>
    </location>
</feature>
<evidence type="ECO:0000256" key="8">
    <source>
        <dbReference type="SAM" id="MobiDB-lite"/>
    </source>
</evidence>
<sequence>MSTKGNPATPSADKNLVRPSNRHHYVTGGLATIALGLFVAAAALAVVKPSSQVDLPAFTETSSNLALPSPFPEAAATFSSPFIDETRIKPGDTVSALLQRLDVDEPGLLSFLTHDKSARSIYKLYPGRTVQAALDEAGQLVWLRYYHTPSSSQNGVALSEWLEVRPDGNDGFQASEQSEQAHTHVRVAEGEIESSLFGATDKADIPDSITLQMAEILSSKIDFMRDLRKGDRFRVVYETHNAQGRDVGSGRILALQFINRDKSYDAVWFKPSDSSGGYYDFDGRSMRGAFLRSALKFTRVSSTFGGRRHPIHGTYRNHKGVDYAAPAGTPIHATADGTVSFIGTQRGYGNVVILQHHGQYSTLYAHQRGFAKGLKKGSKVEQGQLIGYVGSTGWATGPHLHYEFRIGKKHVDPLSVDLPIARTLEGADRKAFDTALAGYKQQIDMLAALQDDQIQLASLSGN</sequence>
<evidence type="ECO:0000313" key="12">
    <source>
        <dbReference type="EMBL" id="PVY68186.1"/>
    </source>
</evidence>
<keyword evidence="9" id="KW-0472">Membrane</keyword>
<evidence type="ECO:0000256" key="6">
    <source>
        <dbReference type="ARBA" id="ARBA00022833"/>
    </source>
</evidence>
<dbReference type="Gene3D" id="3.10.450.350">
    <property type="match status" value="2"/>
</dbReference>
<keyword evidence="4" id="KW-0479">Metal-binding</keyword>
<comment type="cofactor">
    <cofactor evidence="1">
        <name>Zn(2+)</name>
        <dbReference type="ChEBI" id="CHEBI:29105"/>
    </cofactor>
</comment>
<dbReference type="CDD" id="cd12797">
    <property type="entry name" value="M23_peptidase"/>
    <property type="match status" value="1"/>
</dbReference>
<evidence type="ECO:0000256" key="7">
    <source>
        <dbReference type="ARBA" id="ARBA00023049"/>
    </source>
</evidence>
<feature type="domain" description="M23ase beta-sheet core" evidence="10">
    <location>
        <begin position="317"/>
        <end position="413"/>
    </location>
</feature>
<dbReference type="AlphaFoldDB" id="A0A2U1CQM7"/>
<reference evidence="12 13" key="1">
    <citation type="submission" date="2018-04" db="EMBL/GenBank/DDBJ databases">
        <title>Genomic Encyclopedia of Type Strains, Phase IV (KMG-IV): sequencing the most valuable type-strain genomes for metagenomic binning, comparative biology and taxonomic classification.</title>
        <authorList>
            <person name="Goeker M."/>
        </authorList>
    </citation>
    <scope>NUCLEOTIDE SEQUENCE [LARGE SCALE GENOMIC DNA]</scope>
    <source>
        <strain evidence="12 13">DSM 10065</strain>
    </source>
</reference>
<dbReference type="PANTHER" id="PTHR21666:SF288">
    <property type="entry name" value="CELL DIVISION PROTEIN YTFB"/>
    <property type="match status" value="1"/>
</dbReference>